<accession>A0A922L521</accession>
<name>A0A922L521_DERFA</name>
<organism evidence="1 2">
    <name type="scientific">Dermatophagoides farinae</name>
    <name type="common">American house dust mite</name>
    <dbReference type="NCBI Taxonomy" id="6954"/>
    <lineage>
        <taxon>Eukaryota</taxon>
        <taxon>Metazoa</taxon>
        <taxon>Ecdysozoa</taxon>
        <taxon>Arthropoda</taxon>
        <taxon>Chelicerata</taxon>
        <taxon>Arachnida</taxon>
        <taxon>Acari</taxon>
        <taxon>Acariformes</taxon>
        <taxon>Sarcoptiformes</taxon>
        <taxon>Astigmata</taxon>
        <taxon>Psoroptidia</taxon>
        <taxon>Analgoidea</taxon>
        <taxon>Pyroglyphidae</taxon>
        <taxon>Dermatophagoidinae</taxon>
        <taxon>Dermatophagoides</taxon>
    </lineage>
</organism>
<protein>
    <submittedName>
        <fullName evidence="1">Uncharacterized protein</fullName>
    </submittedName>
</protein>
<comment type="caution">
    <text evidence="1">The sequence shown here is derived from an EMBL/GenBank/DDBJ whole genome shotgun (WGS) entry which is preliminary data.</text>
</comment>
<dbReference type="AlphaFoldDB" id="A0A922L521"/>
<dbReference type="EMBL" id="ASGP02000003">
    <property type="protein sequence ID" value="KAH9517330.1"/>
    <property type="molecule type" value="Genomic_DNA"/>
</dbReference>
<reference evidence="1" key="1">
    <citation type="submission" date="2013-05" db="EMBL/GenBank/DDBJ databases">
        <authorList>
            <person name="Yim A.K.Y."/>
            <person name="Chan T.F."/>
            <person name="Ji K.M."/>
            <person name="Liu X.Y."/>
            <person name="Zhou J.W."/>
            <person name="Li R.Q."/>
            <person name="Yang K.Y."/>
            <person name="Li J."/>
            <person name="Li M."/>
            <person name="Law P.T.W."/>
            <person name="Wu Y.L."/>
            <person name="Cai Z.L."/>
            <person name="Qin H."/>
            <person name="Bao Y."/>
            <person name="Leung R.K.K."/>
            <person name="Ng P.K.S."/>
            <person name="Zou J."/>
            <person name="Zhong X.J."/>
            <person name="Ran P.X."/>
            <person name="Zhong N.S."/>
            <person name="Liu Z.G."/>
            <person name="Tsui S.K.W."/>
        </authorList>
    </citation>
    <scope>NUCLEOTIDE SEQUENCE</scope>
    <source>
        <strain evidence="1">Derf</strain>
        <tissue evidence="1">Whole organism</tissue>
    </source>
</reference>
<keyword evidence="2" id="KW-1185">Reference proteome</keyword>
<gene>
    <name evidence="1" type="ORF">DERF_008008</name>
</gene>
<evidence type="ECO:0000313" key="1">
    <source>
        <dbReference type="EMBL" id="KAH9517330.1"/>
    </source>
</evidence>
<sequence length="295" mass="31878">MNIASAHNIPLCGHSCKAFDSIGKAISLLPARISTRTASSHKRSFFGFFKRPFSSTERALIRAPSDSSSRANNIHNATFELFDLSPPLAHSKASELARFSASSSQPCSRSSSSIPKSITDLTIACAVAFEPDFSVSIASCTQCSRLISTPLACNEFSARSIIFCTIDKLPCASSSLAAVNHICLSVGIFSRALFNTFRAFSYTSNRANANHRSTLVGQHSTALVRRIRASSGSSNSTASFHNRTEFGICSNALRKIFFFAFTSFSNSAAFIQRRTDEFPSFRTPCAMTDLARSGG</sequence>
<proteinExistence type="predicted"/>
<reference evidence="1" key="2">
    <citation type="journal article" date="2022" name="Res Sq">
        <title>Comparative Genomics Reveals Insights into the Divergent Evolution of Astigmatic Mites and Household Pest Adaptations.</title>
        <authorList>
            <person name="Xiong Q."/>
            <person name="Wan A.T.-Y."/>
            <person name="Liu X.-Y."/>
            <person name="Fung C.S.-H."/>
            <person name="Xiao X."/>
            <person name="Malainual N."/>
            <person name="Hou J."/>
            <person name="Wang L."/>
            <person name="Wang M."/>
            <person name="Yang K."/>
            <person name="Cui Y."/>
            <person name="Leung E."/>
            <person name="Nong W."/>
            <person name="Shin S.-K."/>
            <person name="Au S."/>
            <person name="Jeong K.Y."/>
            <person name="Chew F.T."/>
            <person name="Hui J."/>
            <person name="Leung T.F."/>
            <person name="Tungtrongchitr A."/>
            <person name="Zhong N."/>
            <person name="Liu Z."/>
            <person name="Tsui S."/>
        </authorList>
    </citation>
    <scope>NUCLEOTIDE SEQUENCE</scope>
    <source>
        <strain evidence="1">Derf</strain>
        <tissue evidence="1">Whole organism</tissue>
    </source>
</reference>
<evidence type="ECO:0000313" key="2">
    <source>
        <dbReference type="Proteomes" id="UP000790347"/>
    </source>
</evidence>
<dbReference type="Proteomes" id="UP000790347">
    <property type="component" value="Unassembled WGS sequence"/>
</dbReference>